<dbReference type="RefSeq" id="WP_192359089.1">
    <property type="nucleotide sequence ID" value="NZ_CP119182.1"/>
</dbReference>
<gene>
    <name evidence="1" type="ORF">IHE70_01705</name>
</gene>
<dbReference type="GeneID" id="79929206"/>
<protein>
    <submittedName>
        <fullName evidence="1">Uncharacterized protein</fullName>
    </submittedName>
</protein>
<sequence>MPRYLITFPGGQGRDDYRIDDDLTLTFNGDWAVFSDEAGPSYAIPAGMGAAIERVDEPQAPDQEPAPQKE</sequence>
<comment type="caution">
    <text evidence="1">The sequence shown here is derived from an EMBL/GenBank/DDBJ whole genome shotgun (WGS) entry which is preliminary data.</text>
</comment>
<organism evidence="1 2">
    <name type="scientific">Streptomyces caniscabiei</name>
    <dbReference type="NCBI Taxonomy" id="2746961"/>
    <lineage>
        <taxon>Bacteria</taxon>
        <taxon>Bacillati</taxon>
        <taxon>Actinomycetota</taxon>
        <taxon>Actinomycetes</taxon>
        <taxon>Kitasatosporales</taxon>
        <taxon>Streptomycetaceae</taxon>
        <taxon>Streptomyces</taxon>
    </lineage>
</organism>
<name>A0A927QE32_9ACTN</name>
<reference evidence="1" key="1">
    <citation type="submission" date="2020-09" db="EMBL/GenBank/DDBJ databases">
        <title>Streptomyces canutascabiei sp. nov., which causes potato common scab and is distributed across the world.</title>
        <authorList>
            <person name="Nguyen H.P."/>
            <person name="Weisberg A.J."/>
            <person name="Chang J.H."/>
            <person name="Clarke C.R."/>
        </authorList>
    </citation>
    <scope>NUCLEOTIDE SEQUENCE</scope>
    <source>
        <strain evidence="1">ID-01-6.2a</strain>
    </source>
</reference>
<evidence type="ECO:0000313" key="2">
    <source>
        <dbReference type="Proteomes" id="UP000661025"/>
    </source>
</evidence>
<evidence type="ECO:0000313" key="1">
    <source>
        <dbReference type="EMBL" id="MBD9721980.1"/>
    </source>
</evidence>
<dbReference type="AlphaFoldDB" id="A0A927QE32"/>
<proteinExistence type="predicted"/>
<dbReference type="Proteomes" id="UP000661025">
    <property type="component" value="Unassembled WGS sequence"/>
</dbReference>
<dbReference type="EMBL" id="JACYXT010000001">
    <property type="protein sequence ID" value="MBD9721980.1"/>
    <property type="molecule type" value="Genomic_DNA"/>
</dbReference>
<accession>A0A927QE32</accession>